<evidence type="ECO:0000259" key="1">
    <source>
        <dbReference type="Pfam" id="PF06985"/>
    </source>
</evidence>
<dbReference type="PANTHER" id="PTHR24148">
    <property type="entry name" value="ANKYRIN REPEAT DOMAIN-CONTAINING PROTEIN 39 HOMOLOG-RELATED"/>
    <property type="match status" value="1"/>
</dbReference>
<name>A0A4Q4T037_9PEZI</name>
<sequence length="659" mass="74916">MGLTEKYYNAYLRATRPVLAVSNSIADNWMPETAKKRDSNDPGYKLEKFQELAKARQIEAAADPETSEWYRYMPLEARQIRLLHLKATPSSDTVNVSLSIQSLDDDIQFEALSYTWGDCSDVHIIQCEGKKVQVTRNLLGALRQLKYTDRDRTLWIDGVCINQGNEDEKSIQVAMMRDIYRKADKVAVWLGEAAEETPAAWKLMHQIFEVSRNTTHEDWDKPISAEEWERLGLPHGASPEWAALEAIFWRQWFTRVWIIQEIALARSAIVHCGQDSIPWIGFSGVAMYLYRRQFTRLTTCELDVTAVLPLYYITKQVGDGGGKHDLLSLLATSRRSIASNPRDHVYGLLGLTADQLVVPDYKLPVAEPYRQVANALLLKSLDVLSLKGDSWWNRQEGLSSWVPDWSSYQRAYSYLFSGSPNQVQVMQACGDTVANPRFSPDGKTLWLRGTMLDQVRHVGETYIKGNADHTPRFSRLVGREFMQDGMEMIVTRTLRVWEQMVLDLKTYPTGENIESAYHNTLLAGVDVTPNGVAGATLAELYDAYRWHRLTFPGESQKPSRFTKEEVRTNAGVYGLAMFPATYGRRLFITKKGYIGLGPTSTKPGDNVMLLSGGRTAYIMRLRSKKAPFTYEFLGESYVRGMMNGEGFSEEFELQEFEIL</sequence>
<comment type="caution">
    <text evidence="2">The sequence shown here is derived from an EMBL/GenBank/DDBJ whole genome shotgun (WGS) entry which is preliminary data.</text>
</comment>
<accession>A0A4Q4T037</accession>
<dbReference type="OrthoDB" id="2157530at2759"/>
<organism evidence="2 3">
    <name type="scientific">Monosporascus ibericus</name>
    <dbReference type="NCBI Taxonomy" id="155417"/>
    <lineage>
        <taxon>Eukaryota</taxon>
        <taxon>Fungi</taxon>
        <taxon>Dikarya</taxon>
        <taxon>Ascomycota</taxon>
        <taxon>Pezizomycotina</taxon>
        <taxon>Sordariomycetes</taxon>
        <taxon>Xylariomycetidae</taxon>
        <taxon>Xylariales</taxon>
        <taxon>Xylariales incertae sedis</taxon>
        <taxon>Monosporascus</taxon>
    </lineage>
</organism>
<dbReference type="InterPro" id="IPR052895">
    <property type="entry name" value="HetReg/Transcr_Mod"/>
</dbReference>
<dbReference type="AlphaFoldDB" id="A0A4Q4T037"/>
<reference evidence="2 3" key="1">
    <citation type="submission" date="2018-06" db="EMBL/GenBank/DDBJ databases">
        <title>Complete Genomes of Monosporascus.</title>
        <authorList>
            <person name="Robinson A.J."/>
            <person name="Natvig D.O."/>
        </authorList>
    </citation>
    <scope>NUCLEOTIDE SEQUENCE [LARGE SCALE GENOMIC DNA]</scope>
    <source>
        <strain evidence="2 3">CBS 110550</strain>
    </source>
</reference>
<dbReference type="EMBL" id="QJNU01000524">
    <property type="protein sequence ID" value="RYO96121.1"/>
    <property type="molecule type" value="Genomic_DNA"/>
</dbReference>
<dbReference type="Pfam" id="PF06985">
    <property type="entry name" value="HET"/>
    <property type="match status" value="1"/>
</dbReference>
<protein>
    <recommendedName>
        <fullName evidence="1">Heterokaryon incompatibility domain-containing protein</fullName>
    </recommendedName>
</protein>
<proteinExistence type="predicted"/>
<dbReference type="PANTHER" id="PTHR24148:SF73">
    <property type="entry name" value="HET DOMAIN PROTEIN (AFU_ORTHOLOGUE AFUA_8G01020)"/>
    <property type="match status" value="1"/>
</dbReference>
<feature type="domain" description="Heterokaryon incompatibility" evidence="1">
    <location>
        <begin position="109"/>
        <end position="261"/>
    </location>
</feature>
<evidence type="ECO:0000313" key="2">
    <source>
        <dbReference type="EMBL" id="RYO96121.1"/>
    </source>
</evidence>
<dbReference type="Proteomes" id="UP000293360">
    <property type="component" value="Unassembled WGS sequence"/>
</dbReference>
<dbReference type="STRING" id="155417.A0A4Q4T037"/>
<evidence type="ECO:0000313" key="3">
    <source>
        <dbReference type="Proteomes" id="UP000293360"/>
    </source>
</evidence>
<dbReference type="InterPro" id="IPR010730">
    <property type="entry name" value="HET"/>
</dbReference>
<dbReference type="Pfam" id="PF26639">
    <property type="entry name" value="Het-6_barrel"/>
    <property type="match status" value="1"/>
</dbReference>
<gene>
    <name evidence="2" type="ORF">DL764_007525</name>
</gene>
<keyword evidence="3" id="KW-1185">Reference proteome</keyword>